<name>A0A2I1M6G7_9FIRM</name>
<keyword evidence="1" id="KW-0812">Transmembrane</keyword>
<evidence type="ECO:0000313" key="4">
    <source>
        <dbReference type="Proteomes" id="UP000234335"/>
    </source>
</evidence>
<reference evidence="2 4" key="1">
    <citation type="submission" date="2017-12" db="EMBL/GenBank/DDBJ databases">
        <title>Phylogenetic diversity of female urinary microbiome.</title>
        <authorList>
            <person name="Thomas-White K."/>
            <person name="Wolfe A.J."/>
        </authorList>
    </citation>
    <scope>NUCLEOTIDE SEQUENCE [LARGE SCALE GENOMIC DNA]</scope>
    <source>
        <strain evidence="2 4">UMB0119</strain>
    </source>
</reference>
<feature type="transmembrane region" description="Helical" evidence="1">
    <location>
        <begin position="165"/>
        <end position="189"/>
    </location>
</feature>
<evidence type="ECO:0000313" key="2">
    <source>
        <dbReference type="EMBL" id="PKZ15708.1"/>
    </source>
</evidence>
<dbReference type="RefSeq" id="WP_101540726.1">
    <property type="nucleotide sequence ID" value="NZ_CALTZC010000001.1"/>
</dbReference>
<keyword evidence="1" id="KW-1133">Transmembrane helix</keyword>
<protein>
    <submittedName>
        <fullName evidence="2">EpsG family protein</fullName>
    </submittedName>
</protein>
<dbReference type="InterPro" id="IPR049458">
    <property type="entry name" value="EpsG-like"/>
</dbReference>
<evidence type="ECO:0000313" key="5">
    <source>
        <dbReference type="Proteomes" id="UP000255124"/>
    </source>
</evidence>
<dbReference type="EMBL" id="UFTA01000002">
    <property type="protein sequence ID" value="SUU93461.1"/>
    <property type="molecule type" value="Genomic_DNA"/>
</dbReference>
<keyword evidence="1" id="KW-0472">Membrane</keyword>
<dbReference type="AlphaFoldDB" id="A0A2I1M6G7"/>
<dbReference type="EMBL" id="PKGS01000006">
    <property type="protein sequence ID" value="PKZ15708.1"/>
    <property type="molecule type" value="Genomic_DNA"/>
</dbReference>
<feature type="transmembrane region" description="Helical" evidence="1">
    <location>
        <begin position="30"/>
        <end position="47"/>
    </location>
</feature>
<accession>A0A2I1M6G7</accession>
<dbReference type="OrthoDB" id="1689149at2"/>
<gene>
    <name evidence="2" type="ORF">CYJ34_07860</name>
    <name evidence="3" type="ORF">NCTC9810_01820</name>
</gene>
<reference evidence="3 5" key="2">
    <citation type="submission" date="2018-06" db="EMBL/GenBank/DDBJ databases">
        <authorList>
            <consortium name="Pathogen Informatics"/>
            <person name="Doyle S."/>
        </authorList>
    </citation>
    <scope>NUCLEOTIDE SEQUENCE [LARGE SCALE GENOMIC DNA]</scope>
    <source>
        <strain evidence="3 5">NCTC9810</strain>
    </source>
</reference>
<feature type="transmembrane region" description="Helical" evidence="1">
    <location>
        <begin position="195"/>
        <end position="214"/>
    </location>
</feature>
<evidence type="ECO:0000313" key="3">
    <source>
        <dbReference type="EMBL" id="SUU93461.1"/>
    </source>
</evidence>
<proteinExistence type="predicted"/>
<feature type="transmembrane region" description="Helical" evidence="1">
    <location>
        <begin position="252"/>
        <end position="269"/>
    </location>
</feature>
<feature type="transmembrane region" description="Helical" evidence="1">
    <location>
        <begin position="334"/>
        <end position="353"/>
    </location>
</feature>
<feature type="transmembrane region" description="Helical" evidence="1">
    <location>
        <begin position="97"/>
        <end position="115"/>
    </location>
</feature>
<organism evidence="2 4">
    <name type="scientific">Anaerococcus octavius</name>
    <dbReference type="NCBI Taxonomy" id="54007"/>
    <lineage>
        <taxon>Bacteria</taxon>
        <taxon>Bacillati</taxon>
        <taxon>Bacillota</taxon>
        <taxon>Tissierellia</taxon>
        <taxon>Tissierellales</taxon>
        <taxon>Peptoniphilaceae</taxon>
        <taxon>Anaerococcus</taxon>
    </lineage>
</organism>
<evidence type="ECO:0000256" key="1">
    <source>
        <dbReference type="SAM" id="Phobius"/>
    </source>
</evidence>
<sequence>MGFTLFTLSQLSLFLINNFIKFKDKNKKNLAAGLMFFIMFLFAALRGSGDADYYNYLWFAKDIGRDFSKVLNFSYPVEFAFRLFSYLINIIGISRQWIIVIMNTLSIIPVAYISIKKSKNPFLSAIIFLPIFIQFDMQTARTATAVGLGLISINYFSEKKFLKSLLFFIFAMTFHRASVILLPFLFFMLFDMGRVFKILTAGIALVASVFSRLMFRILSKILSAIGLGRMATKVLNYTFTGKFAGAMKFYDPRIIFAAALFITSLMYFKKKDYNKFSMEESSIKAIWFSLVVLLVFRSSIAIAFRFSTFFTILEIIYIPLVLEKIKNIDKLGGFLIGASVLIYLIPYAIFLMVKAPSYDFFFTNLNAIHSLK</sequence>
<dbReference type="Pfam" id="PF14897">
    <property type="entry name" value="EpsG"/>
    <property type="match status" value="1"/>
</dbReference>
<feature type="transmembrane region" description="Helical" evidence="1">
    <location>
        <begin position="302"/>
        <end position="322"/>
    </location>
</feature>
<dbReference type="Proteomes" id="UP000234335">
    <property type="component" value="Unassembled WGS sequence"/>
</dbReference>
<keyword evidence="4" id="KW-1185">Reference proteome</keyword>
<dbReference type="Proteomes" id="UP000255124">
    <property type="component" value="Unassembled WGS sequence"/>
</dbReference>